<dbReference type="InterPro" id="IPR001387">
    <property type="entry name" value="Cro/C1-type_HTH"/>
</dbReference>
<keyword evidence="3" id="KW-1185">Reference proteome</keyword>
<dbReference type="CDD" id="cd00093">
    <property type="entry name" value="HTH_XRE"/>
    <property type="match status" value="1"/>
</dbReference>
<sequence>MPARKPTRGRDKPSARLMLAQELGRLRHEAGWSLRRLADKLGWDHTHLYKLEKGEGLGGPDVIAALDSAYGTTPHLMMLWELARDDAAREKYRGYLRLEARARTIHQYAVGVVPRLLQTEEYARELLRMAHPREADLEARVRARLARQLVLTAENPTDFRAVLDEAVLRRPLADRGAWRRQLGHLAEMAARTNVTLHVLPFSAGLHGLTHTEMAMLWLPAGRTAVYTDSGCSGELIREQREIERLRTVYDRVRDLAMPPPATLAFLERLRADVRCAGPV</sequence>
<protein>
    <submittedName>
        <fullName evidence="2">Helix-turn-helix transcriptional regulator</fullName>
    </submittedName>
</protein>
<dbReference type="Proteomes" id="UP001183615">
    <property type="component" value="Unassembled WGS sequence"/>
</dbReference>
<dbReference type="InterPro" id="IPR010982">
    <property type="entry name" value="Lambda_DNA-bd_dom_sf"/>
</dbReference>
<dbReference type="RefSeq" id="WP_311614983.1">
    <property type="nucleotide sequence ID" value="NZ_JAVREV010000001.1"/>
</dbReference>
<organism evidence="2 3">
    <name type="scientific">Streptomyces johnsoniae</name>
    <dbReference type="NCBI Taxonomy" id="3075532"/>
    <lineage>
        <taxon>Bacteria</taxon>
        <taxon>Bacillati</taxon>
        <taxon>Actinomycetota</taxon>
        <taxon>Actinomycetes</taxon>
        <taxon>Kitasatosporales</taxon>
        <taxon>Streptomycetaceae</taxon>
        <taxon>Streptomyces</taxon>
    </lineage>
</organism>
<dbReference type="PROSITE" id="PS50943">
    <property type="entry name" value="HTH_CROC1"/>
    <property type="match status" value="1"/>
</dbReference>
<dbReference type="EMBL" id="JAVREV010000001">
    <property type="protein sequence ID" value="MDT0441307.1"/>
    <property type="molecule type" value="Genomic_DNA"/>
</dbReference>
<proteinExistence type="predicted"/>
<reference evidence="3" key="1">
    <citation type="submission" date="2023-07" db="EMBL/GenBank/DDBJ databases">
        <title>30 novel species of actinomycetes from the DSMZ collection.</title>
        <authorList>
            <person name="Nouioui I."/>
        </authorList>
    </citation>
    <scope>NUCLEOTIDE SEQUENCE [LARGE SCALE GENOMIC DNA]</scope>
    <source>
        <strain evidence="3">DSM 41886</strain>
    </source>
</reference>
<dbReference type="SUPFAM" id="SSF47413">
    <property type="entry name" value="lambda repressor-like DNA-binding domains"/>
    <property type="match status" value="1"/>
</dbReference>
<gene>
    <name evidence="2" type="ORF">RM779_01650</name>
</gene>
<dbReference type="SMART" id="SM00530">
    <property type="entry name" value="HTH_XRE"/>
    <property type="match status" value="1"/>
</dbReference>
<dbReference type="Pfam" id="PF13560">
    <property type="entry name" value="HTH_31"/>
    <property type="match status" value="1"/>
</dbReference>
<feature type="domain" description="HTH cro/C1-type" evidence="1">
    <location>
        <begin position="25"/>
        <end position="77"/>
    </location>
</feature>
<dbReference type="Pfam" id="PF19054">
    <property type="entry name" value="DUF5753"/>
    <property type="match status" value="1"/>
</dbReference>
<name>A0ABU2RXG5_9ACTN</name>
<dbReference type="InterPro" id="IPR043917">
    <property type="entry name" value="DUF5753"/>
</dbReference>
<evidence type="ECO:0000313" key="3">
    <source>
        <dbReference type="Proteomes" id="UP001183615"/>
    </source>
</evidence>
<evidence type="ECO:0000259" key="1">
    <source>
        <dbReference type="PROSITE" id="PS50943"/>
    </source>
</evidence>
<comment type="caution">
    <text evidence="2">The sequence shown here is derived from an EMBL/GenBank/DDBJ whole genome shotgun (WGS) entry which is preliminary data.</text>
</comment>
<accession>A0ABU2RXG5</accession>
<dbReference type="Gene3D" id="1.10.260.40">
    <property type="entry name" value="lambda repressor-like DNA-binding domains"/>
    <property type="match status" value="1"/>
</dbReference>
<evidence type="ECO:0000313" key="2">
    <source>
        <dbReference type="EMBL" id="MDT0441307.1"/>
    </source>
</evidence>